<gene>
    <name evidence="2" type="ORF">H9638_16285</name>
</gene>
<proteinExistence type="predicted"/>
<evidence type="ECO:0000256" key="1">
    <source>
        <dbReference type="SAM" id="Phobius"/>
    </source>
</evidence>
<dbReference type="EMBL" id="JACSQC010000010">
    <property type="protein sequence ID" value="MBD8045367.1"/>
    <property type="molecule type" value="Genomic_DNA"/>
</dbReference>
<keyword evidence="1" id="KW-0472">Membrane</keyword>
<sequence>MAARLSRLLTATTVVLLVALLVIMIVDRLTAANLGPWSNAVIWALAVLILIRLITSAGSWRSKIAGPVSGAVSVQSRMFGFTPGSSPIEHSSGPAYTISAIENDENSLRSRDTDSR</sequence>
<evidence type="ECO:0000313" key="2">
    <source>
        <dbReference type="EMBL" id="MBD8045367.1"/>
    </source>
</evidence>
<comment type="caution">
    <text evidence="2">The sequence shown here is derived from an EMBL/GenBank/DDBJ whole genome shotgun (WGS) entry which is preliminary data.</text>
</comment>
<organism evidence="2 3">
    <name type="scientific">Arthrobacter pullicola</name>
    <dbReference type="NCBI Taxonomy" id="2762224"/>
    <lineage>
        <taxon>Bacteria</taxon>
        <taxon>Bacillati</taxon>
        <taxon>Actinomycetota</taxon>
        <taxon>Actinomycetes</taxon>
        <taxon>Micrococcales</taxon>
        <taxon>Micrococcaceae</taxon>
        <taxon>Arthrobacter</taxon>
    </lineage>
</organism>
<keyword evidence="3" id="KW-1185">Reference proteome</keyword>
<dbReference type="RefSeq" id="WP_191749208.1">
    <property type="nucleotide sequence ID" value="NZ_JACSQC010000010.1"/>
</dbReference>
<reference evidence="2 3" key="1">
    <citation type="submission" date="2020-08" db="EMBL/GenBank/DDBJ databases">
        <title>A Genomic Blueprint of the Chicken Gut Microbiome.</title>
        <authorList>
            <person name="Gilroy R."/>
            <person name="Ravi A."/>
            <person name="Getino M."/>
            <person name="Pursley I."/>
            <person name="Horton D.L."/>
            <person name="Alikhan N.-F."/>
            <person name="Baker D."/>
            <person name="Gharbi K."/>
            <person name="Hall N."/>
            <person name="Watson M."/>
            <person name="Adriaenssens E.M."/>
            <person name="Foster-Nyarko E."/>
            <person name="Jarju S."/>
            <person name="Secka A."/>
            <person name="Antonio M."/>
            <person name="Oren A."/>
            <person name="Chaudhuri R."/>
            <person name="La Ragione R.M."/>
            <person name="Hildebrand F."/>
            <person name="Pallen M.J."/>
        </authorList>
    </citation>
    <scope>NUCLEOTIDE SEQUENCE [LARGE SCALE GENOMIC DNA]</scope>
    <source>
        <strain evidence="2 3">Sa2BUA2</strain>
    </source>
</reference>
<name>A0ABR8YM93_9MICC</name>
<dbReference type="Proteomes" id="UP000652763">
    <property type="component" value="Unassembled WGS sequence"/>
</dbReference>
<evidence type="ECO:0000313" key="3">
    <source>
        <dbReference type="Proteomes" id="UP000652763"/>
    </source>
</evidence>
<protein>
    <submittedName>
        <fullName evidence="2">Uncharacterized protein</fullName>
    </submittedName>
</protein>
<keyword evidence="1" id="KW-1133">Transmembrane helix</keyword>
<keyword evidence="1" id="KW-0812">Transmembrane</keyword>
<accession>A0ABR8YM93</accession>
<feature type="transmembrane region" description="Helical" evidence="1">
    <location>
        <begin position="41"/>
        <end position="60"/>
    </location>
</feature>